<evidence type="ECO:0000313" key="2">
    <source>
        <dbReference type="EMBL" id="MCI22946.1"/>
    </source>
</evidence>
<name>A0A392QHC9_9FABA</name>
<proteinExistence type="predicted"/>
<keyword evidence="1" id="KW-0175">Coiled coil</keyword>
<organism evidence="2 3">
    <name type="scientific">Trifolium medium</name>
    <dbReference type="NCBI Taxonomy" id="97028"/>
    <lineage>
        <taxon>Eukaryota</taxon>
        <taxon>Viridiplantae</taxon>
        <taxon>Streptophyta</taxon>
        <taxon>Embryophyta</taxon>
        <taxon>Tracheophyta</taxon>
        <taxon>Spermatophyta</taxon>
        <taxon>Magnoliopsida</taxon>
        <taxon>eudicotyledons</taxon>
        <taxon>Gunneridae</taxon>
        <taxon>Pentapetalae</taxon>
        <taxon>rosids</taxon>
        <taxon>fabids</taxon>
        <taxon>Fabales</taxon>
        <taxon>Fabaceae</taxon>
        <taxon>Papilionoideae</taxon>
        <taxon>50 kb inversion clade</taxon>
        <taxon>NPAAA clade</taxon>
        <taxon>Hologalegina</taxon>
        <taxon>IRL clade</taxon>
        <taxon>Trifolieae</taxon>
        <taxon>Trifolium</taxon>
    </lineage>
</organism>
<feature type="coiled-coil region" evidence="1">
    <location>
        <begin position="50"/>
        <end position="119"/>
    </location>
</feature>
<protein>
    <submittedName>
        <fullName evidence="2">Uncharacterized protein</fullName>
    </submittedName>
</protein>
<evidence type="ECO:0000313" key="3">
    <source>
        <dbReference type="Proteomes" id="UP000265520"/>
    </source>
</evidence>
<evidence type="ECO:0000256" key="1">
    <source>
        <dbReference type="SAM" id="Coils"/>
    </source>
</evidence>
<reference evidence="2 3" key="1">
    <citation type="journal article" date="2018" name="Front. Plant Sci.">
        <title>Red Clover (Trifolium pratense) and Zigzag Clover (T. medium) - A Picture of Genomic Similarities and Differences.</title>
        <authorList>
            <person name="Dluhosova J."/>
            <person name="Istvanek J."/>
            <person name="Nedelnik J."/>
            <person name="Repkova J."/>
        </authorList>
    </citation>
    <scope>NUCLEOTIDE SEQUENCE [LARGE SCALE GENOMIC DNA]</scope>
    <source>
        <strain evidence="3">cv. 10/8</strain>
        <tissue evidence="2">Leaf</tissue>
    </source>
</reference>
<dbReference type="EMBL" id="LXQA010133252">
    <property type="protein sequence ID" value="MCI22946.1"/>
    <property type="molecule type" value="Genomic_DNA"/>
</dbReference>
<sequence length="133" mass="15147">ISSILEISDKIHRIASLVNDRTFLLKEDAIARSTTISIASKEELSIINKIIFLENELSQLKKRKREIKGDVCENVMKLLTKNRALRGLENYWNELGSELDRIMEDLEMAEQKQAILAEALDNASALEVHHLCS</sequence>
<feature type="non-terminal residue" evidence="2">
    <location>
        <position position="1"/>
    </location>
</feature>
<keyword evidence="3" id="KW-1185">Reference proteome</keyword>
<comment type="caution">
    <text evidence="2">The sequence shown here is derived from an EMBL/GenBank/DDBJ whole genome shotgun (WGS) entry which is preliminary data.</text>
</comment>
<dbReference type="AlphaFoldDB" id="A0A392QHC9"/>
<accession>A0A392QHC9</accession>
<dbReference type="Proteomes" id="UP000265520">
    <property type="component" value="Unassembled WGS sequence"/>
</dbReference>